<evidence type="ECO:0000259" key="1">
    <source>
        <dbReference type="Pfam" id="PF00135"/>
    </source>
</evidence>
<dbReference type="Pfam" id="PF00135">
    <property type="entry name" value="COesterase"/>
    <property type="match status" value="1"/>
</dbReference>
<name>A0A511X7D1_9PROT</name>
<evidence type="ECO:0000313" key="3">
    <source>
        <dbReference type="Proteomes" id="UP000321635"/>
    </source>
</evidence>
<organism evidence="2 3">
    <name type="scientific">Acetobacter nitrogenifigens DSM 23921 = NBRC 105050</name>
    <dbReference type="NCBI Taxonomy" id="1120919"/>
    <lineage>
        <taxon>Bacteria</taxon>
        <taxon>Pseudomonadati</taxon>
        <taxon>Pseudomonadota</taxon>
        <taxon>Alphaproteobacteria</taxon>
        <taxon>Acetobacterales</taxon>
        <taxon>Acetobacteraceae</taxon>
        <taxon>Acetobacter</taxon>
    </lineage>
</organism>
<dbReference type="InterPro" id="IPR002018">
    <property type="entry name" value="CarbesteraseB"/>
</dbReference>
<gene>
    <name evidence="2" type="ORF">ANI02nite_07260</name>
</gene>
<dbReference type="SUPFAM" id="SSF53474">
    <property type="entry name" value="alpha/beta-Hydrolases"/>
    <property type="match status" value="1"/>
</dbReference>
<dbReference type="STRING" id="1120919.GCA_000429165_00747"/>
<dbReference type="PANTHER" id="PTHR11559">
    <property type="entry name" value="CARBOXYLESTERASE"/>
    <property type="match status" value="1"/>
</dbReference>
<protein>
    <recommendedName>
        <fullName evidence="1">Carboxylesterase type B domain-containing protein</fullName>
    </recommendedName>
</protein>
<dbReference type="Proteomes" id="UP000321635">
    <property type="component" value="Unassembled WGS sequence"/>
</dbReference>
<dbReference type="EMBL" id="BJYF01000003">
    <property type="protein sequence ID" value="GEN58842.1"/>
    <property type="molecule type" value="Genomic_DNA"/>
</dbReference>
<sequence length="185" mass="19792">MHDVKISTALGEIVGTELGGVEAFKGIPFAQPPIGMLRWAAPQPASRWVGVLDATHFRADCMQKPFPSDAAPLGGPVSEDCLYLNIWRPVLAAKTKSPGLPVMVWIYGGGFVNGGSSPAVYSGAPIARQGVVVVSFNYRLGRFGTFDTRSFRGGGTQSENFVNYGFEDQVAALRWVNGHIADFAS</sequence>
<evidence type="ECO:0000313" key="2">
    <source>
        <dbReference type="EMBL" id="GEN58842.1"/>
    </source>
</evidence>
<dbReference type="PROSITE" id="PS00941">
    <property type="entry name" value="CARBOXYLESTERASE_B_2"/>
    <property type="match status" value="1"/>
</dbReference>
<dbReference type="InterPro" id="IPR050309">
    <property type="entry name" value="Type-B_Carboxylest/Lipase"/>
</dbReference>
<proteinExistence type="predicted"/>
<feature type="domain" description="Carboxylesterase type B" evidence="1">
    <location>
        <begin position="5"/>
        <end position="183"/>
    </location>
</feature>
<dbReference type="InterPro" id="IPR029058">
    <property type="entry name" value="AB_hydrolase_fold"/>
</dbReference>
<reference evidence="2 3" key="1">
    <citation type="submission" date="2019-07" db="EMBL/GenBank/DDBJ databases">
        <title>Whole genome shotgun sequence of Acetobacter nitrogenifigens NBRC 105050.</title>
        <authorList>
            <person name="Hosoyama A."/>
            <person name="Uohara A."/>
            <person name="Ohji S."/>
            <person name="Ichikawa N."/>
        </authorList>
    </citation>
    <scope>NUCLEOTIDE SEQUENCE [LARGE SCALE GENOMIC DNA]</scope>
    <source>
        <strain evidence="2 3">NBRC 105050</strain>
    </source>
</reference>
<dbReference type="RefSeq" id="WP_026396915.1">
    <property type="nucleotide sequence ID" value="NZ_AUBI01000002.1"/>
</dbReference>
<keyword evidence="3" id="KW-1185">Reference proteome</keyword>
<dbReference type="InterPro" id="IPR019819">
    <property type="entry name" value="Carboxylesterase_B_CS"/>
</dbReference>
<comment type="caution">
    <text evidence="2">The sequence shown here is derived from an EMBL/GenBank/DDBJ whole genome shotgun (WGS) entry which is preliminary data.</text>
</comment>
<accession>A0A511X7D1</accession>
<dbReference type="OrthoDB" id="9775851at2"/>
<dbReference type="AlphaFoldDB" id="A0A511X7D1"/>
<dbReference type="Gene3D" id="3.40.50.1820">
    <property type="entry name" value="alpha/beta hydrolase"/>
    <property type="match status" value="1"/>
</dbReference>